<dbReference type="PANTHER" id="PTHR35586">
    <property type="entry name" value="SLL1691 PROTEIN"/>
    <property type="match status" value="1"/>
</dbReference>
<comment type="caution">
    <text evidence="2">The sequence shown here is derived from an EMBL/GenBank/DDBJ whole genome shotgun (WGS) entry which is preliminary data.</text>
</comment>
<organism evidence="2 3">
    <name type="scientific">Dulcicalothrix desertica PCC 7102</name>
    <dbReference type="NCBI Taxonomy" id="232991"/>
    <lineage>
        <taxon>Bacteria</taxon>
        <taxon>Bacillati</taxon>
        <taxon>Cyanobacteriota</taxon>
        <taxon>Cyanophyceae</taxon>
        <taxon>Nostocales</taxon>
        <taxon>Calotrichaceae</taxon>
        <taxon>Dulcicalothrix</taxon>
    </lineage>
</organism>
<dbReference type="Pfam" id="PF14261">
    <property type="entry name" value="DUF4351"/>
    <property type="match status" value="1"/>
</dbReference>
<dbReference type="EMBL" id="RSCL01000015">
    <property type="protein sequence ID" value="RUT02750.1"/>
    <property type="molecule type" value="Genomic_DNA"/>
</dbReference>
<dbReference type="AlphaFoldDB" id="A0A3S1CHF2"/>
<dbReference type="InterPro" id="IPR025587">
    <property type="entry name" value="DUF4351"/>
</dbReference>
<proteinExistence type="predicted"/>
<gene>
    <name evidence="2" type="ORF">DSM106972_056700</name>
</gene>
<dbReference type="OrthoDB" id="509960at2"/>
<protein>
    <recommendedName>
        <fullName evidence="1">DUF4351 domain-containing protein</fullName>
    </recommendedName>
</protein>
<evidence type="ECO:0000313" key="2">
    <source>
        <dbReference type="EMBL" id="RUT02750.1"/>
    </source>
</evidence>
<evidence type="ECO:0000313" key="3">
    <source>
        <dbReference type="Proteomes" id="UP000271624"/>
    </source>
</evidence>
<keyword evidence="3" id="KW-1185">Reference proteome</keyword>
<reference evidence="2" key="2">
    <citation type="journal article" date="2019" name="Genome Biol. Evol.">
        <title>Day and night: Metabolic profiles and evolutionary relationships of six axenic non-marine cyanobacteria.</title>
        <authorList>
            <person name="Will S.E."/>
            <person name="Henke P."/>
            <person name="Boedeker C."/>
            <person name="Huang S."/>
            <person name="Brinkmann H."/>
            <person name="Rohde M."/>
            <person name="Jarek M."/>
            <person name="Friedl T."/>
            <person name="Seufert S."/>
            <person name="Schumacher M."/>
            <person name="Overmann J."/>
            <person name="Neumann-Schaal M."/>
            <person name="Petersen J."/>
        </authorList>
    </citation>
    <scope>NUCLEOTIDE SEQUENCE [LARGE SCALE GENOMIC DNA]</scope>
    <source>
        <strain evidence="2">PCC 7102</strain>
    </source>
</reference>
<evidence type="ECO:0000259" key="1">
    <source>
        <dbReference type="Pfam" id="PF14261"/>
    </source>
</evidence>
<sequence>MTRFIHDEFSKDFIEALLEPYGAVKAPKRVATEVKQIDILFTPKVLQNPKLKALGLLGKFAEFPAIFEPFRNPAPEDDICDCIIKVLEVKNALKRKAKPKKTTRKTKAKSKKTVLKETAIPKLWVLTPTASDDILSMFKADPDTSWAPGIYFPPEALRTGIVVIHQLLETPDTLWLRMLGRDTVQANAIDEFIALPDDNPFKQATLECLYNFKQNLELNKTEDAETELIMRLAPLYQQDRELAKQEGRAEGRAEGEQRLVLRLLSRRFGELDASVVERVRLLSTEQLEALAEALLDFSALTDLEAWLNQELQ</sequence>
<dbReference type="Proteomes" id="UP000271624">
    <property type="component" value="Unassembled WGS sequence"/>
</dbReference>
<dbReference type="PANTHER" id="PTHR35586:SF2">
    <property type="entry name" value="SLL1542 PROTEIN"/>
    <property type="match status" value="1"/>
</dbReference>
<feature type="domain" description="DUF4351" evidence="1">
    <location>
        <begin position="250"/>
        <end position="307"/>
    </location>
</feature>
<reference evidence="2" key="1">
    <citation type="submission" date="2018-12" db="EMBL/GenBank/DDBJ databases">
        <authorList>
            <person name="Will S."/>
            <person name="Neumann-Schaal M."/>
            <person name="Henke P."/>
        </authorList>
    </citation>
    <scope>NUCLEOTIDE SEQUENCE</scope>
    <source>
        <strain evidence="2">PCC 7102</strain>
    </source>
</reference>
<accession>A0A3S1CHF2</accession>
<dbReference type="RefSeq" id="WP_127083935.1">
    <property type="nucleotide sequence ID" value="NZ_RSCL01000015.1"/>
</dbReference>
<name>A0A3S1CHF2_9CYAN</name>